<accession>A0A069PKH8</accession>
<dbReference type="InterPro" id="IPR001296">
    <property type="entry name" value="Glyco_trans_1"/>
</dbReference>
<sequence length="391" mass="42577">MKIVHVISGLRVGGAETALLNLVSESREAGVRHLVISLSSADAMAERLRAAGAEVRLLGMRPGIPNPLHLVRLTQWIVAARPDIVQTWMYHADLLGGGAALLARLALRINGSGHRLALVWGIRRTEVPTVKVGVLLKLLARVCAMTSNWMPDQIICCAEAAFRTHADYGYARARMRVIHNGFDIQKFVPDATARASFLGELGLPARSILIGIVGRANPAKDYDNFLRAAALLHQRVADCHFVMIGREVDDRNEPLARSMGELGLRGACHLLGSRNNLHEIMPAFDILCLSSRTEGLPTVVGEAMACGVPCVVTDVGDTGQLVGDTGRIVPPCDSVRLAGALQEMAMLSRDQRRDLGKVARERIVQSFSIAACWQKYRDMYTMLLRAKGVTL</sequence>
<protein>
    <submittedName>
        <fullName evidence="3">Group 1 glycosyl transferase</fullName>
    </submittedName>
</protein>
<dbReference type="STRING" id="60547.GCA_000751215_03839"/>
<gene>
    <name evidence="3" type="ORF">BG61_25565</name>
</gene>
<dbReference type="Pfam" id="PF00534">
    <property type="entry name" value="Glycos_transf_1"/>
    <property type="match status" value="1"/>
</dbReference>
<dbReference type="GO" id="GO:0016757">
    <property type="term" value="F:glycosyltransferase activity"/>
    <property type="evidence" value="ECO:0007669"/>
    <property type="project" value="UniProtKB-ARBA"/>
</dbReference>
<keyword evidence="3" id="KW-0808">Transferase</keyword>
<feature type="domain" description="Glycosyl transferase family 1" evidence="1">
    <location>
        <begin position="201"/>
        <end position="362"/>
    </location>
</feature>
<name>A0A069PKH8_9BURK</name>
<evidence type="ECO:0000313" key="4">
    <source>
        <dbReference type="Proteomes" id="UP000027466"/>
    </source>
</evidence>
<dbReference type="InterPro" id="IPR028098">
    <property type="entry name" value="Glyco_trans_4-like_N"/>
</dbReference>
<evidence type="ECO:0000259" key="1">
    <source>
        <dbReference type="Pfam" id="PF00534"/>
    </source>
</evidence>
<dbReference type="RefSeq" id="WP_035934382.1">
    <property type="nucleotide sequence ID" value="NZ_CADFFX010000010.1"/>
</dbReference>
<proteinExistence type="predicted"/>
<dbReference type="Gene3D" id="3.40.50.2000">
    <property type="entry name" value="Glycogen Phosphorylase B"/>
    <property type="match status" value="2"/>
</dbReference>
<comment type="caution">
    <text evidence="3">The sequence shown here is derived from an EMBL/GenBank/DDBJ whole genome shotgun (WGS) entry which is preliminary data.</text>
</comment>
<dbReference type="PANTHER" id="PTHR12526:SF630">
    <property type="entry name" value="GLYCOSYLTRANSFERASE"/>
    <property type="match status" value="1"/>
</dbReference>
<organism evidence="3 4">
    <name type="scientific">Caballeronia glathei</name>
    <dbReference type="NCBI Taxonomy" id="60547"/>
    <lineage>
        <taxon>Bacteria</taxon>
        <taxon>Pseudomonadati</taxon>
        <taxon>Pseudomonadota</taxon>
        <taxon>Betaproteobacteria</taxon>
        <taxon>Burkholderiales</taxon>
        <taxon>Burkholderiaceae</taxon>
        <taxon>Caballeronia</taxon>
    </lineage>
</organism>
<dbReference type="SUPFAM" id="SSF53756">
    <property type="entry name" value="UDP-Glycosyltransferase/glycogen phosphorylase"/>
    <property type="match status" value="1"/>
</dbReference>
<dbReference type="EMBL" id="JFHC01000040">
    <property type="protein sequence ID" value="KDR40449.1"/>
    <property type="molecule type" value="Genomic_DNA"/>
</dbReference>
<dbReference type="PANTHER" id="PTHR12526">
    <property type="entry name" value="GLYCOSYLTRANSFERASE"/>
    <property type="match status" value="1"/>
</dbReference>
<evidence type="ECO:0000313" key="3">
    <source>
        <dbReference type="EMBL" id="KDR40449.1"/>
    </source>
</evidence>
<evidence type="ECO:0000259" key="2">
    <source>
        <dbReference type="Pfam" id="PF13439"/>
    </source>
</evidence>
<keyword evidence="4" id="KW-1185">Reference proteome</keyword>
<dbReference type="AlphaFoldDB" id="A0A069PKH8"/>
<reference evidence="3 4" key="1">
    <citation type="submission" date="2014-03" db="EMBL/GenBank/DDBJ databases">
        <title>Draft Genome Sequences of Four Burkholderia Strains.</title>
        <authorList>
            <person name="Liu X.Y."/>
            <person name="Li C.X."/>
            <person name="Xu J.H."/>
        </authorList>
    </citation>
    <scope>NUCLEOTIDE SEQUENCE [LARGE SCALE GENOMIC DNA]</scope>
    <source>
        <strain evidence="3 4">DSM 50014</strain>
    </source>
</reference>
<feature type="domain" description="Glycosyltransferase subfamily 4-like N-terminal" evidence="2">
    <location>
        <begin position="12"/>
        <end position="185"/>
    </location>
</feature>
<dbReference type="Proteomes" id="UP000027466">
    <property type="component" value="Unassembled WGS sequence"/>
</dbReference>
<dbReference type="Pfam" id="PF13439">
    <property type="entry name" value="Glyco_transf_4"/>
    <property type="match status" value="1"/>
</dbReference>